<reference evidence="1 2" key="1">
    <citation type="journal article" date="2022" name="Plant J.">
        <title>Chromosome-level genome of Camellia lanceoleosa provides a valuable resource for understanding genome evolution and self-incompatibility.</title>
        <authorList>
            <person name="Gong W."/>
            <person name="Xiao S."/>
            <person name="Wang L."/>
            <person name="Liao Z."/>
            <person name="Chang Y."/>
            <person name="Mo W."/>
            <person name="Hu G."/>
            <person name="Li W."/>
            <person name="Zhao G."/>
            <person name="Zhu H."/>
            <person name="Hu X."/>
            <person name="Ji K."/>
            <person name="Xiang X."/>
            <person name="Song Q."/>
            <person name="Yuan D."/>
            <person name="Jin S."/>
            <person name="Zhang L."/>
        </authorList>
    </citation>
    <scope>NUCLEOTIDE SEQUENCE [LARGE SCALE GENOMIC DNA]</scope>
    <source>
        <strain evidence="1">SQ_2022a</strain>
    </source>
</reference>
<organism evidence="1 2">
    <name type="scientific">Camellia lanceoleosa</name>
    <dbReference type="NCBI Taxonomy" id="1840588"/>
    <lineage>
        <taxon>Eukaryota</taxon>
        <taxon>Viridiplantae</taxon>
        <taxon>Streptophyta</taxon>
        <taxon>Embryophyta</taxon>
        <taxon>Tracheophyta</taxon>
        <taxon>Spermatophyta</taxon>
        <taxon>Magnoliopsida</taxon>
        <taxon>eudicotyledons</taxon>
        <taxon>Gunneridae</taxon>
        <taxon>Pentapetalae</taxon>
        <taxon>asterids</taxon>
        <taxon>Ericales</taxon>
        <taxon>Theaceae</taxon>
        <taxon>Camellia</taxon>
    </lineage>
</organism>
<sequence>MFKPEFPPQDLEPGVVGLEEDGKPEDRVELALQCLPHYDASTCWTGDSTPSFRYWKIRDYAYAYQSRLATPSMVAERLFQPWRSSAIRSPQLYC</sequence>
<evidence type="ECO:0000313" key="2">
    <source>
        <dbReference type="Proteomes" id="UP001060215"/>
    </source>
</evidence>
<accession>A0ACC0GDY5</accession>
<proteinExistence type="predicted"/>
<dbReference type="Proteomes" id="UP001060215">
    <property type="component" value="Chromosome 8"/>
</dbReference>
<protein>
    <submittedName>
        <fullName evidence="1">Fatty acid amide hydrolase</fullName>
    </submittedName>
</protein>
<name>A0ACC0GDY5_9ERIC</name>
<gene>
    <name evidence="1" type="ORF">LOK49_LG09G02512</name>
</gene>
<keyword evidence="1" id="KW-0378">Hydrolase</keyword>
<comment type="caution">
    <text evidence="1">The sequence shown here is derived from an EMBL/GenBank/DDBJ whole genome shotgun (WGS) entry which is preliminary data.</text>
</comment>
<keyword evidence="2" id="KW-1185">Reference proteome</keyword>
<dbReference type="EMBL" id="CM045765">
    <property type="protein sequence ID" value="KAI7999343.1"/>
    <property type="molecule type" value="Genomic_DNA"/>
</dbReference>
<evidence type="ECO:0000313" key="1">
    <source>
        <dbReference type="EMBL" id="KAI7999343.1"/>
    </source>
</evidence>